<organism evidence="1">
    <name type="scientific">Oceaniferula spumae</name>
    <dbReference type="NCBI Taxonomy" id="2979115"/>
    <lineage>
        <taxon>Bacteria</taxon>
        <taxon>Pseudomonadati</taxon>
        <taxon>Verrucomicrobiota</taxon>
        <taxon>Verrucomicrobiia</taxon>
        <taxon>Verrucomicrobiales</taxon>
        <taxon>Verrucomicrobiaceae</taxon>
        <taxon>Oceaniferula</taxon>
    </lineage>
</organism>
<dbReference type="EMBL" id="AP026866">
    <property type="protein sequence ID" value="BDS08486.1"/>
    <property type="molecule type" value="Genomic_DNA"/>
</dbReference>
<sequence length="150" mass="17106">MPPIQARDPLNPMVLVDSSCWIEATRKNGSIEVKAAVKGLLDEFLALLCGPVELEVLGGSRAYERERLKSYFEILPYRTSDHKIWREAMETGWKLRDAGVTAPWNNTIIATIACRYDYRVYSIDKHFPMMAKILGFSLYEPGYGGRYNPN</sequence>
<evidence type="ECO:0008006" key="2">
    <source>
        <dbReference type="Google" id="ProtNLM"/>
    </source>
</evidence>
<reference evidence="1" key="1">
    <citation type="submission" date="2024-07" db="EMBL/GenBank/DDBJ databases">
        <title>Complete genome sequence of Verrucomicrobiaceae bacterium NT6N.</title>
        <authorList>
            <person name="Huang C."/>
            <person name="Takami H."/>
            <person name="Hamasaki K."/>
        </authorList>
    </citation>
    <scope>NUCLEOTIDE SEQUENCE</scope>
    <source>
        <strain evidence="1">NT6N</strain>
    </source>
</reference>
<gene>
    <name evidence="1" type="ORF">NT6N_35260</name>
</gene>
<dbReference type="KEGG" id="osu:NT6N_35260"/>
<proteinExistence type="predicted"/>
<dbReference type="AlphaFoldDB" id="A0AAT9FR36"/>
<dbReference type="InterPro" id="IPR029060">
    <property type="entry name" value="PIN-like_dom_sf"/>
</dbReference>
<protein>
    <recommendedName>
        <fullName evidence="2">PIN domain-containing protein</fullName>
    </recommendedName>
</protein>
<dbReference type="SUPFAM" id="SSF88723">
    <property type="entry name" value="PIN domain-like"/>
    <property type="match status" value="1"/>
</dbReference>
<evidence type="ECO:0000313" key="1">
    <source>
        <dbReference type="EMBL" id="BDS08486.1"/>
    </source>
</evidence>
<name>A0AAT9FR36_9BACT</name>
<accession>A0AAT9FR36</accession>
<dbReference type="Gene3D" id="3.40.50.1010">
    <property type="entry name" value="5'-nuclease"/>
    <property type="match status" value="1"/>
</dbReference>